<dbReference type="EMBL" id="CP042244">
    <property type="protein sequence ID" value="QEK13733.1"/>
    <property type="molecule type" value="Genomic_DNA"/>
</dbReference>
<dbReference type="PANTHER" id="PTHR37829:SF3">
    <property type="entry name" value="PROTEIN JAYE-RELATED"/>
    <property type="match status" value="1"/>
</dbReference>
<feature type="domain" description="Baseplate J-like C-terminal" evidence="4">
    <location>
        <begin position="262"/>
        <end position="346"/>
    </location>
</feature>
<sequence>MADTIDVIHERMLSNISDEYDKTEGSFFYDATKPVAIELEKAYKDQEEILDKGFVETATGEWLDKKVAEQGLTRKPATKATGYVTIEGSEGAIINAGDKVANDTVTYTILESKTIDSTLKASVQVECDEFGSVGNVPINAIKYFPVTLSGLTKVYNEEKIDNGYDGETDEELRQRYYDKVRTPATSGNKYHYRNWAKEVPGVGDAKVFPLWNGPGTVKVVIIDSNKTGADSQLVTDVYNHIEENRPIGATVTVESATELQINIDVTLTIDSNNYTIEQVKRNIENAITEHLKEIAFKENYVSYAKIGSLILNSNGVLDYSNLLINNNNSNVSIKETEVAVLGVVTVV</sequence>
<dbReference type="Pfam" id="PF26079">
    <property type="entry name" value="Baseplate_J_C"/>
    <property type="match status" value="1"/>
</dbReference>
<keyword evidence="5" id="KW-0614">Plasmid</keyword>
<dbReference type="Pfam" id="PF04865">
    <property type="entry name" value="Baseplate_J"/>
    <property type="match status" value="1"/>
</dbReference>
<dbReference type="InterPro" id="IPR006949">
    <property type="entry name" value="Barrel_Baseplate_J-like"/>
</dbReference>
<comment type="similarity">
    <text evidence="1">Belongs to the Mu gp47/PBSX XkdT family.</text>
</comment>
<feature type="domain" description="Baseplate J-like central" evidence="3">
    <location>
        <begin position="184"/>
        <end position="254"/>
    </location>
</feature>
<evidence type="ECO:0000313" key="5">
    <source>
        <dbReference type="EMBL" id="QEK13733.1"/>
    </source>
</evidence>
<dbReference type="AlphaFoldDB" id="A0A5C0SH13"/>
<evidence type="ECO:0000259" key="2">
    <source>
        <dbReference type="Pfam" id="PF04865"/>
    </source>
</evidence>
<dbReference type="PANTHER" id="PTHR37829">
    <property type="entry name" value="PHAGE-LIKE ELEMENT PBSX PROTEIN XKDT"/>
    <property type="match status" value="1"/>
</dbReference>
<geneLocation type="plasmid" evidence="6">
    <name>pct01</name>
</geneLocation>
<dbReference type="Pfam" id="PF26078">
    <property type="entry name" value="Baseplate_J_M"/>
    <property type="match status" value="1"/>
</dbReference>
<dbReference type="Proteomes" id="UP000324646">
    <property type="component" value="Plasmid pCT01"/>
</dbReference>
<keyword evidence="6" id="KW-1185">Reference proteome</keyword>
<evidence type="ECO:0000313" key="6">
    <source>
        <dbReference type="Proteomes" id="UP000324646"/>
    </source>
</evidence>
<accession>A0A5C0SH13</accession>
<feature type="domain" description="Baseplate protein J-like barrel" evidence="2">
    <location>
        <begin position="84"/>
        <end position="163"/>
    </location>
</feature>
<gene>
    <name evidence="5" type="ORF">FQB35_15510</name>
</gene>
<evidence type="ECO:0000259" key="3">
    <source>
        <dbReference type="Pfam" id="PF26078"/>
    </source>
</evidence>
<reference evidence="5 6" key="1">
    <citation type="submission" date="2019-07" db="EMBL/GenBank/DDBJ databases">
        <title>Complete genome of Crassaminicella thermophila SY095.</title>
        <authorList>
            <person name="Li X."/>
        </authorList>
    </citation>
    <scope>NUCLEOTIDE SEQUENCE [LARGE SCALE GENOMIC DNA]</scope>
    <source>
        <strain evidence="5 6">SY095</strain>
        <plasmid evidence="6">pct01</plasmid>
    </source>
</reference>
<organism evidence="5 6">
    <name type="scientific">Crassaminicella thermophila</name>
    <dbReference type="NCBI Taxonomy" id="2599308"/>
    <lineage>
        <taxon>Bacteria</taxon>
        <taxon>Bacillati</taxon>
        <taxon>Bacillota</taxon>
        <taxon>Clostridia</taxon>
        <taxon>Eubacteriales</taxon>
        <taxon>Clostridiaceae</taxon>
        <taxon>Crassaminicella</taxon>
    </lineage>
</organism>
<dbReference type="InterPro" id="IPR052399">
    <property type="entry name" value="Phage_Baseplate_Assmbl_Protein"/>
</dbReference>
<evidence type="ECO:0000256" key="1">
    <source>
        <dbReference type="ARBA" id="ARBA00038087"/>
    </source>
</evidence>
<dbReference type="RefSeq" id="WP_148810905.1">
    <property type="nucleotide sequence ID" value="NZ_CP042244.1"/>
</dbReference>
<evidence type="ECO:0000259" key="4">
    <source>
        <dbReference type="Pfam" id="PF26079"/>
    </source>
</evidence>
<name>A0A5C0SH13_CRATE</name>
<protein>
    <submittedName>
        <fullName evidence="5">Baseplate J/gp47 family protein</fullName>
    </submittedName>
</protein>
<dbReference type="InterPro" id="IPR058531">
    <property type="entry name" value="Baseplate_J_M"/>
</dbReference>
<proteinExistence type="inferred from homology"/>
<dbReference type="OrthoDB" id="2554267at2"/>
<dbReference type="KEGG" id="crs:FQB35_15510"/>
<dbReference type="InterPro" id="IPR058530">
    <property type="entry name" value="Baseplate_J-like_C"/>
</dbReference>